<dbReference type="AlphaFoldDB" id="A0A563D8I2"/>
<proteinExistence type="predicted"/>
<dbReference type="EMBL" id="SELH01000026">
    <property type="protein sequence ID" value="TWP26241.1"/>
    <property type="molecule type" value="Genomic_DNA"/>
</dbReference>
<accession>A0A563D8I2</accession>
<dbReference type="Gene3D" id="2.60.120.40">
    <property type="match status" value="1"/>
</dbReference>
<dbReference type="OrthoDB" id="1240046at2"/>
<dbReference type="SUPFAM" id="SSF49842">
    <property type="entry name" value="TNF-like"/>
    <property type="match status" value="1"/>
</dbReference>
<keyword evidence="2" id="KW-1185">Reference proteome</keyword>
<dbReference type="RefSeq" id="WP_146293592.1">
    <property type="nucleotide sequence ID" value="NZ_SELH01000026.1"/>
</dbReference>
<organism evidence="1 2">
    <name type="scientific">Apibacter muscae</name>
    <dbReference type="NCBI Taxonomy" id="2509004"/>
    <lineage>
        <taxon>Bacteria</taxon>
        <taxon>Pseudomonadati</taxon>
        <taxon>Bacteroidota</taxon>
        <taxon>Flavobacteriia</taxon>
        <taxon>Flavobacteriales</taxon>
        <taxon>Weeksellaceae</taxon>
        <taxon>Apibacter</taxon>
    </lineage>
</organism>
<protein>
    <recommendedName>
        <fullName evidence="3">C1q domain-containing protein</fullName>
    </recommendedName>
</protein>
<reference evidence="1 2" key="1">
    <citation type="submission" date="2019-02" db="EMBL/GenBank/DDBJ databases">
        <title>Apibacter muscae sp. nov.: a novel member of the house fly microbiota.</title>
        <authorList>
            <person name="Park R."/>
        </authorList>
    </citation>
    <scope>NUCLEOTIDE SEQUENCE [LARGE SCALE GENOMIC DNA]</scope>
    <source>
        <strain evidence="1 2">AL1</strain>
    </source>
</reference>
<sequence length="291" mass="32127">MKLFYIFLIYYVFFLSTGNLKIYAQVGINTKNPTAVLDIVTNSTNDINKIFNVKNSKGLSLFSINKKGYIDIVENSNSLVKLDLRDISPNQFNRSLGIGYSDIDPSLVGSGVLRYNPTFKALEFSNGSNWIQLSSEKKRVFVLAENTSGSNYIVSFGSINQVLNNWTVVSDDTKSFDPVSGLFTAPRDGVYRISVSAVFNNVQIRSGSIASYELSLIQLLDDYLAIDYQGTKSVVTYFGGTGSTTMSNTCKNLFYLKKGESVYIAVNIINIIRSAQLSPDGASNILTIVEM</sequence>
<name>A0A563D8I2_9FLAO</name>
<dbReference type="Proteomes" id="UP000319499">
    <property type="component" value="Unassembled WGS sequence"/>
</dbReference>
<dbReference type="InterPro" id="IPR008983">
    <property type="entry name" value="Tumour_necrosis_fac-like_dom"/>
</dbReference>
<evidence type="ECO:0000313" key="1">
    <source>
        <dbReference type="EMBL" id="TWP26241.1"/>
    </source>
</evidence>
<evidence type="ECO:0008006" key="3">
    <source>
        <dbReference type="Google" id="ProtNLM"/>
    </source>
</evidence>
<evidence type="ECO:0000313" key="2">
    <source>
        <dbReference type="Proteomes" id="UP000319499"/>
    </source>
</evidence>
<comment type="caution">
    <text evidence="1">The sequence shown here is derived from an EMBL/GenBank/DDBJ whole genome shotgun (WGS) entry which is preliminary data.</text>
</comment>
<gene>
    <name evidence="1" type="ORF">ETU09_11135</name>
</gene>